<reference evidence="3 4" key="1">
    <citation type="submission" date="2022-01" db="EMBL/GenBank/DDBJ databases">
        <authorList>
            <person name="Xiong W."/>
            <person name="Schranz E."/>
        </authorList>
    </citation>
    <scope>NUCLEOTIDE SEQUENCE [LARGE SCALE GENOMIC DNA]</scope>
</reference>
<keyword evidence="4" id="KW-1185">Reference proteome</keyword>
<protein>
    <submittedName>
        <fullName evidence="3">Uncharacterized protein</fullName>
    </submittedName>
</protein>
<feature type="transmembrane region" description="Helical" evidence="2">
    <location>
        <begin position="260"/>
        <end position="277"/>
    </location>
</feature>
<accession>A0AAU9PAA3</accession>
<evidence type="ECO:0000313" key="4">
    <source>
        <dbReference type="Proteomes" id="UP001157418"/>
    </source>
</evidence>
<name>A0AAU9PAA3_9ASTR</name>
<keyword evidence="2" id="KW-1133">Transmembrane helix</keyword>
<keyword evidence="2" id="KW-0472">Membrane</keyword>
<sequence length="356" mass="39143">MISNLLKEETVPPGYDPEQDVVNKPKSKSAKTNERKKEKRLQGKNKVSSTGDEEQALESIESSASHINEITISGKPCVATTTPSNSLESPCFLHQTQTDEETDEIGEFESNCRNIEKRQASKEDFPSAPPFSGSFGEIKQEKEHSPLPKANYMSSTTDSVDFLAKSTVEKKTLVVDLKAINKQETSNPSRNVGVKTSSHITLSGKEIAANWQEKCIYLGIMSTILGAGSFVVHSLSAFLNSFLQNFGISQEVQNPSTKDTPLAMAAVGSCLGVYYMITNIRNNFVSPKVAYETATALQLDDKGVKIRLISIFCELFHLGVNSHLHSFDLQLGVSAFDLKFLILSEEATIKIMFNAF</sequence>
<organism evidence="3 4">
    <name type="scientific">Lactuca virosa</name>
    <dbReference type="NCBI Taxonomy" id="75947"/>
    <lineage>
        <taxon>Eukaryota</taxon>
        <taxon>Viridiplantae</taxon>
        <taxon>Streptophyta</taxon>
        <taxon>Embryophyta</taxon>
        <taxon>Tracheophyta</taxon>
        <taxon>Spermatophyta</taxon>
        <taxon>Magnoliopsida</taxon>
        <taxon>eudicotyledons</taxon>
        <taxon>Gunneridae</taxon>
        <taxon>Pentapetalae</taxon>
        <taxon>asterids</taxon>
        <taxon>campanulids</taxon>
        <taxon>Asterales</taxon>
        <taxon>Asteraceae</taxon>
        <taxon>Cichorioideae</taxon>
        <taxon>Cichorieae</taxon>
        <taxon>Lactucinae</taxon>
        <taxon>Lactuca</taxon>
    </lineage>
</organism>
<dbReference type="Proteomes" id="UP001157418">
    <property type="component" value="Unassembled WGS sequence"/>
</dbReference>
<evidence type="ECO:0000313" key="3">
    <source>
        <dbReference type="EMBL" id="CAH1446943.1"/>
    </source>
</evidence>
<gene>
    <name evidence="3" type="ORF">LVIROSA_LOCUS32592</name>
</gene>
<feature type="transmembrane region" description="Helical" evidence="2">
    <location>
        <begin position="215"/>
        <end position="240"/>
    </location>
</feature>
<dbReference type="AlphaFoldDB" id="A0AAU9PAA3"/>
<comment type="caution">
    <text evidence="3">The sequence shown here is derived from an EMBL/GenBank/DDBJ whole genome shotgun (WGS) entry which is preliminary data.</text>
</comment>
<feature type="region of interest" description="Disordered" evidence="1">
    <location>
        <begin position="1"/>
        <end position="62"/>
    </location>
</feature>
<evidence type="ECO:0000256" key="2">
    <source>
        <dbReference type="SAM" id="Phobius"/>
    </source>
</evidence>
<evidence type="ECO:0000256" key="1">
    <source>
        <dbReference type="SAM" id="MobiDB-lite"/>
    </source>
</evidence>
<keyword evidence="2" id="KW-0812">Transmembrane</keyword>
<dbReference type="EMBL" id="CAKMRJ010005523">
    <property type="protein sequence ID" value="CAH1446943.1"/>
    <property type="molecule type" value="Genomic_DNA"/>
</dbReference>
<proteinExistence type="predicted"/>
<feature type="compositionally biased region" description="Basic and acidic residues" evidence="1">
    <location>
        <begin position="1"/>
        <end position="10"/>
    </location>
</feature>